<sequence length="230" mass="26480">MHQWLMNEEDLVIEVMSSRDNLLKKNSKLRQVFELAKRTGRPVVVTRIDRLTRNLDAAQAFFDAGIPIFESQNNDFISERQAISYLNRCEEEREKKIKTTKKTFDEKRARGETFGNPNIREVQVNAAAQARNKADEFARQLYPELKTLRSEGLSYSAIAKRFNDEGRATRQGGKWSANTVKDYMDRIENPEKVRAKSKRKSASAVQSTDVEKRDNHWDAYGDNPDVGSFA</sequence>
<feature type="compositionally biased region" description="Basic and acidic residues" evidence="1">
    <location>
        <begin position="209"/>
        <end position="219"/>
    </location>
</feature>
<organism evidence="3 4">
    <name type="scientific">Marinobacterium nitratireducens</name>
    <dbReference type="NCBI Taxonomy" id="518897"/>
    <lineage>
        <taxon>Bacteria</taxon>
        <taxon>Pseudomonadati</taxon>
        <taxon>Pseudomonadota</taxon>
        <taxon>Gammaproteobacteria</taxon>
        <taxon>Oceanospirillales</taxon>
        <taxon>Oceanospirillaceae</taxon>
        <taxon>Marinobacterium</taxon>
    </lineage>
</organism>
<dbReference type="Proteomes" id="UP000599578">
    <property type="component" value="Unassembled WGS sequence"/>
</dbReference>
<comment type="caution">
    <text evidence="3">The sequence shown here is derived from an EMBL/GenBank/DDBJ whole genome shotgun (WGS) entry which is preliminary data.</text>
</comment>
<proteinExistence type="predicted"/>
<reference evidence="3 4" key="1">
    <citation type="journal article" date="2014" name="Int. J. Syst. Evol. Microbiol.">
        <title>Complete genome sequence of Corynebacterium casei LMG S-19264T (=DSM 44701T), isolated from a smear-ripened cheese.</title>
        <authorList>
            <consortium name="US DOE Joint Genome Institute (JGI-PGF)"/>
            <person name="Walter F."/>
            <person name="Albersmeier A."/>
            <person name="Kalinowski J."/>
            <person name="Ruckert C."/>
        </authorList>
    </citation>
    <scope>NUCLEOTIDE SEQUENCE [LARGE SCALE GENOMIC DNA]</scope>
    <source>
        <strain evidence="3 4">CGMCC 1.7286</strain>
    </source>
</reference>
<dbReference type="Gene3D" id="3.40.50.1390">
    <property type="entry name" value="Resolvase, N-terminal catalytic domain"/>
    <property type="match status" value="1"/>
</dbReference>
<dbReference type="GO" id="GO:0000150">
    <property type="term" value="F:DNA strand exchange activity"/>
    <property type="evidence" value="ECO:0007669"/>
    <property type="project" value="InterPro"/>
</dbReference>
<gene>
    <name evidence="3" type="ORF">GCM10011348_07610</name>
</gene>
<evidence type="ECO:0000313" key="3">
    <source>
        <dbReference type="EMBL" id="GGO77626.1"/>
    </source>
</evidence>
<feature type="domain" description="Recombinase" evidence="2">
    <location>
        <begin position="148"/>
        <end position="182"/>
    </location>
</feature>
<dbReference type="InterPro" id="IPR036162">
    <property type="entry name" value="Resolvase-like_N_sf"/>
</dbReference>
<accession>A0A917Z805</accession>
<name>A0A917Z805_9GAMM</name>
<evidence type="ECO:0000256" key="1">
    <source>
        <dbReference type="SAM" id="MobiDB-lite"/>
    </source>
</evidence>
<evidence type="ECO:0000259" key="2">
    <source>
        <dbReference type="Pfam" id="PF07508"/>
    </source>
</evidence>
<dbReference type="InterPro" id="IPR011109">
    <property type="entry name" value="DNA_bind_recombinase_dom"/>
</dbReference>
<dbReference type="EMBL" id="BMLT01000002">
    <property type="protein sequence ID" value="GGO77626.1"/>
    <property type="molecule type" value="Genomic_DNA"/>
</dbReference>
<dbReference type="GO" id="GO:0003677">
    <property type="term" value="F:DNA binding"/>
    <property type="evidence" value="ECO:0007669"/>
    <property type="project" value="InterPro"/>
</dbReference>
<dbReference type="AlphaFoldDB" id="A0A917Z805"/>
<keyword evidence="4" id="KW-1185">Reference proteome</keyword>
<evidence type="ECO:0000313" key="4">
    <source>
        <dbReference type="Proteomes" id="UP000599578"/>
    </source>
</evidence>
<dbReference type="Pfam" id="PF07508">
    <property type="entry name" value="Recombinase"/>
    <property type="match status" value="1"/>
</dbReference>
<feature type="region of interest" description="Disordered" evidence="1">
    <location>
        <begin position="189"/>
        <end position="230"/>
    </location>
</feature>
<protein>
    <recommendedName>
        <fullName evidence="2">Recombinase domain-containing protein</fullName>
    </recommendedName>
</protein>